<proteinExistence type="predicted"/>
<dbReference type="SUPFAM" id="SSF55811">
    <property type="entry name" value="Nudix"/>
    <property type="match status" value="1"/>
</dbReference>
<accession>A0A1I0Y9L1</accession>
<dbReference type="PROSITE" id="PS51462">
    <property type="entry name" value="NUDIX"/>
    <property type="match status" value="1"/>
</dbReference>
<sequence length="196" mass="21446">MTLRHGRGAPCSGQALHDDARALLSAWVPPSARDAELRDRFLAHLEAHPDGMTRECLPDHVTAGTLVLTPAADAVLLNHHRKAGVWLAFGGHCEPGDATVAGVALREAHEESGLAELDFDPVPLNLDEHAVEFCSPGTTVHHLDVRFVATAERDDAHRASEESLDVRWWAVDALPEMFPDMRRLIGDAVERVQRVV</sequence>
<gene>
    <name evidence="4" type="ORF">SAMN05192575_103356</name>
</gene>
<dbReference type="InterPro" id="IPR000086">
    <property type="entry name" value="NUDIX_hydrolase_dom"/>
</dbReference>
<evidence type="ECO:0000259" key="3">
    <source>
        <dbReference type="PROSITE" id="PS51462"/>
    </source>
</evidence>
<dbReference type="Gene3D" id="3.90.79.10">
    <property type="entry name" value="Nucleoside Triphosphate Pyrophosphohydrolase"/>
    <property type="match status" value="1"/>
</dbReference>
<keyword evidence="2" id="KW-0378">Hydrolase</keyword>
<evidence type="ECO:0000313" key="5">
    <source>
        <dbReference type="Proteomes" id="UP000199113"/>
    </source>
</evidence>
<dbReference type="Pfam" id="PF00293">
    <property type="entry name" value="NUDIX"/>
    <property type="match status" value="1"/>
</dbReference>
<organism evidence="4 5">
    <name type="scientific">Nocardioides alpinus</name>
    <dbReference type="NCBI Taxonomy" id="748909"/>
    <lineage>
        <taxon>Bacteria</taxon>
        <taxon>Bacillati</taxon>
        <taxon>Actinomycetota</taxon>
        <taxon>Actinomycetes</taxon>
        <taxon>Propionibacteriales</taxon>
        <taxon>Nocardioidaceae</taxon>
        <taxon>Nocardioides</taxon>
    </lineage>
</organism>
<dbReference type="AlphaFoldDB" id="A0A1I0Y9L1"/>
<dbReference type="PANTHER" id="PTHR43046">
    <property type="entry name" value="GDP-MANNOSE MANNOSYL HYDROLASE"/>
    <property type="match status" value="1"/>
</dbReference>
<comment type="cofactor">
    <cofactor evidence="1">
        <name>Mg(2+)</name>
        <dbReference type="ChEBI" id="CHEBI:18420"/>
    </cofactor>
</comment>
<evidence type="ECO:0000256" key="1">
    <source>
        <dbReference type="ARBA" id="ARBA00001946"/>
    </source>
</evidence>
<evidence type="ECO:0000313" key="4">
    <source>
        <dbReference type="EMBL" id="SFB09934.1"/>
    </source>
</evidence>
<dbReference type="InterPro" id="IPR015797">
    <property type="entry name" value="NUDIX_hydrolase-like_dom_sf"/>
</dbReference>
<dbReference type="RefSeq" id="WP_231263352.1">
    <property type="nucleotide sequence ID" value="NZ_FOKC01000003.1"/>
</dbReference>
<dbReference type="PANTHER" id="PTHR43046:SF16">
    <property type="entry name" value="ADP-RIBOSE PYROPHOSPHATASE YJHB-RELATED"/>
    <property type="match status" value="1"/>
</dbReference>
<reference evidence="4" key="1">
    <citation type="submission" date="2016-10" db="EMBL/GenBank/DDBJ databases">
        <authorList>
            <person name="de Groot N.N."/>
        </authorList>
    </citation>
    <scope>NUCLEOTIDE SEQUENCE [LARGE SCALE GENOMIC DNA]</scope>
    <source>
        <strain evidence="4">CGMCC 1.10697</strain>
    </source>
</reference>
<dbReference type="Proteomes" id="UP000199113">
    <property type="component" value="Unassembled WGS sequence"/>
</dbReference>
<dbReference type="GO" id="GO:0016787">
    <property type="term" value="F:hydrolase activity"/>
    <property type="evidence" value="ECO:0007669"/>
    <property type="project" value="UniProtKB-KW"/>
</dbReference>
<dbReference type="CDD" id="cd03674">
    <property type="entry name" value="NUDIX_Hydrolase"/>
    <property type="match status" value="1"/>
</dbReference>
<protein>
    <submittedName>
        <fullName evidence="4">8-oxo-dGTP pyrophosphatase MutT, NUDIX family</fullName>
    </submittedName>
</protein>
<feature type="domain" description="Nudix hydrolase" evidence="3">
    <location>
        <begin position="58"/>
        <end position="191"/>
    </location>
</feature>
<dbReference type="EMBL" id="FOKC01000003">
    <property type="protein sequence ID" value="SFB09934.1"/>
    <property type="molecule type" value="Genomic_DNA"/>
</dbReference>
<evidence type="ECO:0000256" key="2">
    <source>
        <dbReference type="ARBA" id="ARBA00022801"/>
    </source>
</evidence>
<name>A0A1I0Y9L1_9ACTN</name>
<dbReference type="STRING" id="748909.SAMN05192575_103356"/>